<comment type="caution">
    <text evidence="12">The sequence shown here is derived from an EMBL/GenBank/DDBJ whole genome shotgun (WGS) entry which is preliminary data.</text>
</comment>
<dbReference type="PANTHER" id="PTHR42715:SF3">
    <property type="entry name" value="BETA-GLUCOSIDASE B-RELATED"/>
    <property type="match status" value="1"/>
</dbReference>
<gene>
    <name evidence="12" type="ORF">NEMBOFW57_006992</name>
</gene>
<dbReference type="PROSITE" id="PS00775">
    <property type="entry name" value="GLYCOSYL_HYDROL_F3"/>
    <property type="match status" value="1"/>
</dbReference>
<evidence type="ECO:0000256" key="8">
    <source>
        <dbReference type="ARBA" id="ARBA00023295"/>
    </source>
</evidence>
<dbReference type="InterPro" id="IPR001764">
    <property type="entry name" value="Glyco_hydro_3_N"/>
</dbReference>
<dbReference type="Pfam" id="PF00933">
    <property type="entry name" value="Glyco_hydro_3"/>
    <property type="match status" value="1"/>
</dbReference>
<dbReference type="InterPro" id="IPR026891">
    <property type="entry name" value="Fn3-like"/>
</dbReference>
<dbReference type="SUPFAM" id="SSF51445">
    <property type="entry name" value="(Trans)glycosidases"/>
    <property type="match status" value="1"/>
</dbReference>
<evidence type="ECO:0000259" key="11">
    <source>
        <dbReference type="PROSITE" id="PS51820"/>
    </source>
</evidence>
<dbReference type="PROSITE" id="PS51820">
    <property type="entry name" value="PA14"/>
    <property type="match status" value="1"/>
</dbReference>
<dbReference type="EC" id="3.2.1.21" evidence="4 10"/>
<dbReference type="InterPro" id="IPR019800">
    <property type="entry name" value="Glyco_hydro_3_AS"/>
</dbReference>
<comment type="catalytic activity">
    <reaction evidence="1 10">
        <text>Hydrolysis of terminal, non-reducing beta-D-glucosyl residues with release of beta-D-glucose.</text>
        <dbReference type="EC" id="3.2.1.21"/>
    </reaction>
</comment>
<dbReference type="GO" id="GO:0008422">
    <property type="term" value="F:beta-glucosidase activity"/>
    <property type="evidence" value="ECO:0007669"/>
    <property type="project" value="UniProtKB-EC"/>
</dbReference>
<dbReference type="InterPro" id="IPR050288">
    <property type="entry name" value="Cellulose_deg_GH3"/>
</dbReference>
<evidence type="ECO:0000256" key="4">
    <source>
        <dbReference type="ARBA" id="ARBA00012744"/>
    </source>
</evidence>
<evidence type="ECO:0000256" key="10">
    <source>
        <dbReference type="RuleBase" id="RU361161"/>
    </source>
</evidence>
<keyword evidence="5 10" id="KW-0378">Hydrolase</keyword>
<dbReference type="InterPro" id="IPR036881">
    <property type="entry name" value="Glyco_hydro_3_C_sf"/>
</dbReference>
<evidence type="ECO:0000313" key="13">
    <source>
        <dbReference type="Proteomes" id="UP001197093"/>
    </source>
</evidence>
<dbReference type="SMART" id="SM01217">
    <property type="entry name" value="Fn3_like"/>
    <property type="match status" value="1"/>
</dbReference>
<dbReference type="InterPro" id="IPR011658">
    <property type="entry name" value="PA14_dom"/>
</dbReference>
<sequence>MAANLVNGLQSEGVLATVKHFVANEQETERLTVDTRVGDRALREIYLRPFEIVIRDANPAALMTAYNKVNGEHMDSSAALIQTVLREQWGWDGLIMSDWGGTNSTVEALAAGLDLEMPGPTRWRTKEAVSAALTSGKLDEDTITQRARRVLGFLRRGNRFVDGGTPKDTPPFDEQTTEDLIREAGAKGIVLLKNEAGILPLTNDKVKGKRIALLGYAKDCLAHGGGSAAVVAHHYTTAWDALRTAFGDDVELVYSKGAHTFRRLPTITDNVVGLDGSSGFTLSSRRSCDGNGEQTTLSLAESELSPFDPRCAHGSEVNITGTFTPPETGRYYFALSSLGPSTFSIDGTVVLHQEQDCADDMGYLFGAIPGKQVAISLETGVQYSLHIHAEPHKPANGQEANFLTGRSSARVGCMYEAEHDSDLLAEAVELSKGCDLAIVFTGHNPAWETEGQDRVDFHLPKDGSQDRLVAAVSVAAPKTIVVNSTGSAVALPWLDQVDALIQCWFPGQEAGSSIADVLTGAQTPEGHLPCTFPKRLEDCPAYGNFPGHHVDGKLKVNYAEGVFVGYRHFDRLPADAVHFPFGFGLSYTTFTLSDLVVARADDNSFIASVRVENSGSCAGAVAVQLYVGKETPNAEGPVKILAAFDKVRLQAGESSVAQLPITMRDFARFDETGQEWVVEEGTYIVYAGRHAQEIDIWTRIHVSRQTYMP</sequence>
<protein>
    <recommendedName>
        <fullName evidence="4 10">beta-glucosidase</fullName>
        <ecNumber evidence="4 10">3.2.1.21</ecNumber>
    </recommendedName>
</protein>
<keyword evidence="6" id="KW-0325">Glycoprotein</keyword>
<dbReference type="SUPFAM" id="SSF56988">
    <property type="entry name" value="Anthrax protective antigen"/>
    <property type="match status" value="1"/>
</dbReference>
<reference evidence="12" key="1">
    <citation type="submission" date="2023-02" db="EMBL/GenBank/DDBJ databases">
        <authorList>
            <person name="Palmer J.M."/>
        </authorList>
    </citation>
    <scope>NUCLEOTIDE SEQUENCE</scope>
    <source>
        <strain evidence="12">FW57</strain>
    </source>
</reference>
<dbReference type="InterPro" id="IPR036962">
    <property type="entry name" value="Glyco_hydro_3_N_sf"/>
</dbReference>
<evidence type="ECO:0000256" key="2">
    <source>
        <dbReference type="ARBA" id="ARBA00004987"/>
    </source>
</evidence>
<evidence type="ECO:0000313" key="12">
    <source>
        <dbReference type="EMBL" id="KAG7287480.1"/>
    </source>
</evidence>
<comment type="pathway">
    <text evidence="2 10">Glycan metabolism; cellulose degradation.</text>
</comment>
<organism evidence="12 13">
    <name type="scientific">Staphylotrichum longicolle</name>
    <dbReference type="NCBI Taxonomy" id="669026"/>
    <lineage>
        <taxon>Eukaryota</taxon>
        <taxon>Fungi</taxon>
        <taxon>Dikarya</taxon>
        <taxon>Ascomycota</taxon>
        <taxon>Pezizomycotina</taxon>
        <taxon>Sordariomycetes</taxon>
        <taxon>Sordariomycetidae</taxon>
        <taxon>Sordariales</taxon>
        <taxon>Chaetomiaceae</taxon>
        <taxon>Staphylotrichum</taxon>
    </lineage>
</organism>
<dbReference type="Gene3D" id="3.40.50.1700">
    <property type="entry name" value="Glycoside hydrolase family 3 C-terminal domain"/>
    <property type="match status" value="1"/>
</dbReference>
<evidence type="ECO:0000256" key="9">
    <source>
        <dbReference type="ARBA" id="ARBA00023326"/>
    </source>
</evidence>
<keyword evidence="9 10" id="KW-0624">Polysaccharide degradation</keyword>
<dbReference type="AlphaFoldDB" id="A0AAD4EUN5"/>
<dbReference type="InterPro" id="IPR013783">
    <property type="entry name" value="Ig-like_fold"/>
</dbReference>
<dbReference type="Gene3D" id="2.60.40.10">
    <property type="entry name" value="Immunoglobulins"/>
    <property type="match status" value="1"/>
</dbReference>
<dbReference type="Gene3D" id="3.20.20.300">
    <property type="entry name" value="Glycoside hydrolase, family 3, N-terminal domain"/>
    <property type="match status" value="1"/>
</dbReference>
<evidence type="ECO:0000256" key="6">
    <source>
        <dbReference type="ARBA" id="ARBA00023180"/>
    </source>
</evidence>
<dbReference type="InterPro" id="IPR037524">
    <property type="entry name" value="PA14/GLEYA"/>
</dbReference>
<evidence type="ECO:0000256" key="1">
    <source>
        <dbReference type="ARBA" id="ARBA00000448"/>
    </source>
</evidence>
<accession>A0AAD4EUN5</accession>
<evidence type="ECO:0000256" key="3">
    <source>
        <dbReference type="ARBA" id="ARBA00005336"/>
    </source>
</evidence>
<keyword evidence="8 10" id="KW-0326">Glycosidase</keyword>
<dbReference type="GO" id="GO:0009251">
    <property type="term" value="P:glucan catabolic process"/>
    <property type="evidence" value="ECO:0007669"/>
    <property type="project" value="TreeGrafter"/>
</dbReference>
<proteinExistence type="inferred from homology"/>
<dbReference type="InterPro" id="IPR002772">
    <property type="entry name" value="Glyco_hydro_3_C"/>
</dbReference>
<dbReference type="Proteomes" id="UP001197093">
    <property type="component" value="Unassembled WGS sequence"/>
</dbReference>
<feature type="domain" description="PA14" evidence="11">
    <location>
        <begin position="275"/>
        <end position="428"/>
    </location>
</feature>
<dbReference type="EMBL" id="JAHCVI010000003">
    <property type="protein sequence ID" value="KAG7287480.1"/>
    <property type="molecule type" value="Genomic_DNA"/>
</dbReference>
<dbReference type="SUPFAM" id="SSF52279">
    <property type="entry name" value="Beta-D-glucan exohydrolase, C-terminal domain"/>
    <property type="match status" value="1"/>
</dbReference>
<dbReference type="PRINTS" id="PR00133">
    <property type="entry name" value="GLHYDRLASE3"/>
</dbReference>
<keyword evidence="13" id="KW-1185">Reference proteome</keyword>
<dbReference type="Pfam" id="PF14310">
    <property type="entry name" value="Fn3-like"/>
    <property type="match status" value="1"/>
</dbReference>
<dbReference type="Gene3D" id="2.60.120.260">
    <property type="entry name" value="Galactose-binding domain-like"/>
    <property type="match status" value="1"/>
</dbReference>
<dbReference type="PANTHER" id="PTHR42715">
    <property type="entry name" value="BETA-GLUCOSIDASE"/>
    <property type="match status" value="1"/>
</dbReference>
<keyword evidence="7 10" id="KW-0119">Carbohydrate metabolism</keyword>
<comment type="similarity">
    <text evidence="3 10">Belongs to the glycosyl hydrolase 3 family.</text>
</comment>
<dbReference type="Pfam" id="PF01915">
    <property type="entry name" value="Glyco_hydro_3_C"/>
    <property type="match status" value="1"/>
</dbReference>
<dbReference type="Pfam" id="PF07691">
    <property type="entry name" value="PA14"/>
    <property type="match status" value="1"/>
</dbReference>
<evidence type="ECO:0000256" key="7">
    <source>
        <dbReference type="ARBA" id="ARBA00023277"/>
    </source>
</evidence>
<name>A0AAD4EUN5_9PEZI</name>
<evidence type="ECO:0000256" key="5">
    <source>
        <dbReference type="ARBA" id="ARBA00022801"/>
    </source>
</evidence>
<dbReference type="InterPro" id="IPR017853">
    <property type="entry name" value="GH"/>
</dbReference>